<proteinExistence type="predicted"/>
<protein>
    <submittedName>
        <fullName evidence="1">Uncharacterized protein</fullName>
    </submittedName>
</protein>
<dbReference type="AlphaFoldDB" id="A0AA96WHT0"/>
<sequence length="68" mass="7645">MGRISDLVDQALKTGYLSLAAEDQLRSLLQVKNTPEELTAFLQLQRAAMEGLVKQESRELAYLQKLPL</sequence>
<organism evidence="1">
    <name type="scientific">Leptolyngbya sp. NK1-12</name>
    <dbReference type="NCBI Taxonomy" id="2547451"/>
    <lineage>
        <taxon>Bacteria</taxon>
        <taxon>Bacillati</taxon>
        <taxon>Cyanobacteriota</taxon>
        <taxon>Cyanophyceae</taxon>
        <taxon>Leptolyngbyales</taxon>
        <taxon>Leptolyngbyaceae</taxon>
        <taxon>Leptolyngbya group</taxon>
        <taxon>Leptolyngbya</taxon>
    </lineage>
</organism>
<gene>
    <name evidence="1" type="ORF">HJG54_23630</name>
</gene>
<reference evidence="1" key="1">
    <citation type="submission" date="2020-05" db="EMBL/GenBank/DDBJ databases">
        <authorList>
            <person name="Zhu T."/>
            <person name="Keshari N."/>
            <person name="Lu X."/>
        </authorList>
    </citation>
    <scope>NUCLEOTIDE SEQUENCE</scope>
    <source>
        <strain evidence="1">NK1-12</strain>
    </source>
</reference>
<dbReference type="EMBL" id="CP053586">
    <property type="protein sequence ID" value="WNZ25543.1"/>
    <property type="molecule type" value="Genomic_DNA"/>
</dbReference>
<accession>A0AA96WHT0</accession>
<name>A0AA96WHT0_9CYAN</name>
<evidence type="ECO:0000313" key="1">
    <source>
        <dbReference type="EMBL" id="WNZ25543.1"/>
    </source>
</evidence>
<dbReference type="RefSeq" id="WP_316431696.1">
    <property type="nucleotide sequence ID" value="NZ_CP053586.1"/>
</dbReference>